<gene>
    <name evidence="1" type="primary">ubiK</name>
    <name evidence="2" type="ORF">BTN50_1001</name>
</gene>
<sequence>MFDPKKLEQVVKQIQECMPQSVKDLGNDVDQKVREVIQSQLTKLDVVSREEFDIHTQVLFCTRQKLNEMALKFAELEKNINNKSNF</sequence>
<dbReference type="PANTHER" id="PTHR38040">
    <property type="entry name" value="UBIQUINONE BIOSYNTHESIS ACCESSORY FACTOR UBIK"/>
    <property type="match status" value="1"/>
</dbReference>
<proteinExistence type="inferred from homology"/>
<dbReference type="EMBL" id="CP020660">
    <property type="protein sequence ID" value="ATF09505.1"/>
    <property type="molecule type" value="Genomic_DNA"/>
</dbReference>
<dbReference type="UniPathway" id="UPA00232"/>
<dbReference type="HAMAP" id="MF_02216">
    <property type="entry name" value="UbiK"/>
    <property type="match status" value="1"/>
</dbReference>
<comment type="subcellular location">
    <subcellularLocation>
        <location evidence="1">Cytoplasm</location>
    </subcellularLocation>
</comment>
<accession>A0A291B935</accession>
<keyword evidence="3" id="KW-1185">Reference proteome</keyword>
<comment type="similarity">
    <text evidence="1">Belongs to the UbiK family.</text>
</comment>
<dbReference type="PANTHER" id="PTHR38040:SF1">
    <property type="entry name" value="UBIQUINONE BIOSYNTHESIS ACCESSORY FACTOR UBIK"/>
    <property type="match status" value="1"/>
</dbReference>
<dbReference type="GO" id="GO:0005829">
    <property type="term" value="C:cytosol"/>
    <property type="evidence" value="ECO:0007669"/>
    <property type="project" value="TreeGrafter"/>
</dbReference>
<dbReference type="KEGG" id="elux:BTN50_1001"/>
<dbReference type="Pfam" id="PF04380">
    <property type="entry name" value="BMFP"/>
    <property type="match status" value="1"/>
</dbReference>
<name>A0A291B935_9GAMM</name>
<dbReference type="Proteomes" id="UP000218160">
    <property type="component" value="Chromosome 1"/>
</dbReference>
<dbReference type="RefSeq" id="WP_096619151.1">
    <property type="nucleotide sequence ID" value="NZ_CP020660.1"/>
</dbReference>
<organism evidence="2 3">
    <name type="scientific">Candidatus Enterovibrio altilux</name>
    <dbReference type="NCBI Taxonomy" id="1927128"/>
    <lineage>
        <taxon>Bacteria</taxon>
        <taxon>Pseudomonadati</taxon>
        <taxon>Pseudomonadota</taxon>
        <taxon>Gammaproteobacteria</taxon>
        <taxon>Vibrionales</taxon>
        <taxon>Vibrionaceae</taxon>
        <taxon>Enterovibrio</taxon>
    </lineage>
</organism>
<keyword evidence="1" id="KW-0831">Ubiquinone biosynthesis</keyword>
<protein>
    <recommendedName>
        <fullName evidence="1">Ubiquinone biosynthesis accessory factor UbiK</fullName>
    </recommendedName>
</protein>
<evidence type="ECO:0000313" key="2">
    <source>
        <dbReference type="EMBL" id="ATF09505.1"/>
    </source>
</evidence>
<reference evidence="3" key="1">
    <citation type="submission" date="2017-04" db="EMBL/GenBank/DDBJ databases">
        <title>Genome evolution of the luminous symbionts of deep sea anglerfish.</title>
        <authorList>
            <person name="Hendry T.A."/>
        </authorList>
    </citation>
    <scope>NUCLEOTIDE SEQUENCE [LARGE SCALE GENOMIC DNA]</scope>
</reference>
<dbReference type="NCBIfam" id="NF047835">
    <property type="entry name" value="UbiqAccUbiK"/>
    <property type="match status" value="1"/>
</dbReference>
<evidence type="ECO:0000313" key="3">
    <source>
        <dbReference type="Proteomes" id="UP000218160"/>
    </source>
</evidence>
<dbReference type="InterPro" id="IPR007475">
    <property type="entry name" value="UbiK"/>
</dbReference>
<comment type="pathway">
    <text evidence="1">Cofactor biosynthesis; ubiquinone biosynthesis.</text>
</comment>
<dbReference type="AlphaFoldDB" id="A0A291B935"/>
<dbReference type="GO" id="GO:0006744">
    <property type="term" value="P:ubiquinone biosynthetic process"/>
    <property type="evidence" value="ECO:0007669"/>
    <property type="project" value="UniProtKB-UniRule"/>
</dbReference>
<keyword evidence="1" id="KW-0963">Cytoplasm</keyword>
<evidence type="ECO:0000256" key="1">
    <source>
        <dbReference type="HAMAP-Rule" id="MF_02216"/>
    </source>
</evidence>
<comment type="function">
    <text evidence="1">Required for efficient ubiquinone (coenzyme Q) biosynthesis. UbiK is probably an accessory factor of Ubi enzymes and facilitates ubiquinone biosynthesis by acting as an assembly factor, a targeting factor, or both.</text>
</comment>
<dbReference type="OrthoDB" id="5297354at2"/>